<gene>
    <name evidence="1" type="ORF">G6F51_000829</name>
</gene>
<name>A0A9P6YPE3_RHIOR</name>
<dbReference type="OrthoDB" id="2282120at2759"/>
<organism evidence="1 2">
    <name type="scientific">Rhizopus oryzae</name>
    <name type="common">Mucormycosis agent</name>
    <name type="synonym">Rhizopus arrhizus var. delemar</name>
    <dbReference type="NCBI Taxonomy" id="64495"/>
    <lineage>
        <taxon>Eukaryota</taxon>
        <taxon>Fungi</taxon>
        <taxon>Fungi incertae sedis</taxon>
        <taxon>Mucoromycota</taxon>
        <taxon>Mucoromycotina</taxon>
        <taxon>Mucoromycetes</taxon>
        <taxon>Mucorales</taxon>
        <taxon>Mucorineae</taxon>
        <taxon>Rhizopodaceae</taxon>
        <taxon>Rhizopus</taxon>
    </lineage>
</organism>
<dbReference type="Proteomes" id="UP000717996">
    <property type="component" value="Unassembled WGS sequence"/>
</dbReference>
<dbReference type="AlphaFoldDB" id="A0A9P6YPE3"/>
<sequence length="115" mass="13078">MSVSEGLPSGEPPESNKRFYFVPLRDLPRNIARCIKVMEQVMENTNVINTQGISLDTVDEAALHHTMVGIDLNHSKSLKGQSNEIKFIIKSVSDFFCSLWSPHNEVMVLWYVELK</sequence>
<comment type="caution">
    <text evidence="1">The sequence shown here is derived from an EMBL/GenBank/DDBJ whole genome shotgun (WGS) entry which is preliminary data.</text>
</comment>
<dbReference type="EMBL" id="JAANIT010000053">
    <property type="protein sequence ID" value="KAG1553061.1"/>
    <property type="molecule type" value="Genomic_DNA"/>
</dbReference>
<reference evidence="1" key="1">
    <citation type="journal article" date="2020" name="Microb. Genom.">
        <title>Genetic diversity of clinical and environmental Mucorales isolates obtained from an investigation of mucormycosis cases among solid organ transplant recipients.</title>
        <authorList>
            <person name="Nguyen M.H."/>
            <person name="Kaul D."/>
            <person name="Muto C."/>
            <person name="Cheng S.J."/>
            <person name="Richter R.A."/>
            <person name="Bruno V.M."/>
            <person name="Liu G."/>
            <person name="Beyhan S."/>
            <person name="Sundermann A.J."/>
            <person name="Mounaud S."/>
            <person name="Pasculle A.W."/>
            <person name="Nierman W.C."/>
            <person name="Driscoll E."/>
            <person name="Cumbie R."/>
            <person name="Clancy C.J."/>
            <person name="Dupont C.L."/>
        </authorList>
    </citation>
    <scope>NUCLEOTIDE SEQUENCE</scope>
    <source>
        <strain evidence="1">GL16</strain>
    </source>
</reference>
<evidence type="ECO:0000313" key="2">
    <source>
        <dbReference type="Proteomes" id="UP000717996"/>
    </source>
</evidence>
<evidence type="ECO:0000313" key="1">
    <source>
        <dbReference type="EMBL" id="KAG1553061.1"/>
    </source>
</evidence>
<accession>A0A9P6YPE3</accession>
<proteinExistence type="predicted"/>
<protein>
    <submittedName>
        <fullName evidence="1">Uncharacterized protein</fullName>
    </submittedName>
</protein>